<feature type="disulfide bond" evidence="11">
    <location>
        <begin position="265"/>
        <end position="274"/>
    </location>
</feature>
<evidence type="ECO:0000256" key="10">
    <source>
        <dbReference type="ARBA" id="ARBA00023292"/>
    </source>
</evidence>
<dbReference type="CDD" id="cd00055">
    <property type="entry name" value="EGF_Lam"/>
    <property type="match status" value="7"/>
</dbReference>
<evidence type="ECO:0000256" key="7">
    <source>
        <dbReference type="ARBA" id="ARBA00023054"/>
    </source>
</evidence>
<dbReference type="FunFam" id="2.10.25.10:FF:000011">
    <property type="entry name" value="Cadherin EGF LAG seven-pass G-type receptor"/>
    <property type="match status" value="1"/>
</dbReference>
<dbReference type="InterPro" id="IPR000034">
    <property type="entry name" value="Laminin_IV"/>
</dbReference>
<dbReference type="OrthoDB" id="8545473at2759"/>
<keyword evidence="13" id="KW-0812">Transmembrane</keyword>
<keyword evidence="2" id="KW-0964">Secreted</keyword>
<evidence type="ECO:0000259" key="15">
    <source>
        <dbReference type="PROSITE" id="PS51115"/>
    </source>
</evidence>
<name>A0A9Q0S5R8_9DIPT</name>
<evidence type="ECO:0000256" key="4">
    <source>
        <dbReference type="ARBA" id="ARBA00022729"/>
    </source>
</evidence>
<evidence type="ECO:0000256" key="2">
    <source>
        <dbReference type="ARBA" id="ARBA00022525"/>
    </source>
</evidence>
<dbReference type="SMART" id="SM00181">
    <property type="entry name" value="EGF"/>
    <property type="match status" value="5"/>
</dbReference>
<evidence type="ECO:0000259" key="14">
    <source>
        <dbReference type="PROSITE" id="PS50027"/>
    </source>
</evidence>
<dbReference type="EMBL" id="WJQU01000001">
    <property type="protein sequence ID" value="KAJ6646432.1"/>
    <property type="molecule type" value="Genomic_DNA"/>
</dbReference>
<dbReference type="PROSITE" id="PS50027">
    <property type="entry name" value="EGF_LAM_2"/>
    <property type="match status" value="6"/>
</dbReference>
<organism evidence="16 17">
    <name type="scientific">Pseudolycoriella hygida</name>
    <dbReference type="NCBI Taxonomy" id="35572"/>
    <lineage>
        <taxon>Eukaryota</taxon>
        <taxon>Metazoa</taxon>
        <taxon>Ecdysozoa</taxon>
        <taxon>Arthropoda</taxon>
        <taxon>Hexapoda</taxon>
        <taxon>Insecta</taxon>
        <taxon>Pterygota</taxon>
        <taxon>Neoptera</taxon>
        <taxon>Endopterygota</taxon>
        <taxon>Diptera</taxon>
        <taxon>Nematocera</taxon>
        <taxon>Sciaroidea</taxon>
        <taxon>Sciaridae</taxon>
        <taxon>Pseudolycoriella</taxon>
    </lineage>
</organism>
<comment type="caution">
    <text evidence="11">Lacks conserved residue(s) required for the propagation of feature annotation.</text>
</comment>
<keyword evidence="4" id="KW-0732">Signal</keyword>
<evidence type="ECO:0000256" key="5">
    <source>
        <dbReference type="ARBA" id="ARBA00022737"/>
    </source>
</evidence>
<dbReference type="PRINTS" id="PR00011">
    <property type="entry name" value="EGFLAMININ"/>
</dbReference>
<feature type="domain" description="Laminin EGF-like" evidence="14">
    <location>
        <begin position="857"/>
        <end position="904"/>
    </location>
</feature>
<dbReference type="InterPro" id="IPR056863">
    <property type="entry name" value="LMN_ATRN_NET-like_EGF"/>
</dbReference>
<evidence type="ECO:0000256" key="9">
    <source>
        <dbReference type="ARBA" id="ARBA00023180"/>
    </source>
</evidence>
<feature type="disulfide bond" evidence="11">
    <location>
        <begin position="409"/>
        <end position="418"/>
    </location>
</feature>
<feature type="disulfide bond" evidence="11">
    <location>
        <begin position="314"/>
        <end position="323"/>
    </location>
</feature>
<proteinExistence type="predicted"/>
<dbReference type="GO" id="GO:0005604">
    <property type="term" value="C:basement membrane"/>
    <property type="evidence" value="ECO:0007669"/>
    <property type="project" value="UniProtKB-SubCell"/>
</dbReference>
<dbReference type="PANTHER" id="PTHR10574">
    <property type="entry name" value="NETRIN/LAMININ-RELATED"/>
    <property type="match status" value="1"/>
</dbReference>
<comment type="subcellular location">
    <subcellularLocation>
        <location evidence="1">Secreted</location>
        <location evidence="1">Extracellular space</location>
        <location evidence="1">Extracellular matrix</location>
        <location evidence="1">Basement membrane</location>
    </subcellularLocation>
</comment>
<feature type="domain" description="Laminin EGF-like" evidence="14">
    <location>
        <begin position="757"/>
        <end position="802"/>
    </location>
</feature>
<dbReference type="PROSITE" id="PS51115">
    <property type="entry name" value="LAMININ_IVA"/>
    <property type="match status" value="1"/>
</dbReference>
<accession>A0A9Q0S5R8</accession>
<feature type="disulfide bond" evidence="11">
    <location>
        <begin position="459"/>
        <end position="468"/>
    </location>
</feature>
<feature type="disulfide bond" evidence="11">
    <location>
        <begin position="776"/>
        <end position="785"/>
    </location>
</feature>
<keyword evidence="13" id="KW-1133">Transmembrane helix</keyword>
<dbReference type="GO" id="GO:0009887">
    <property type="term" value="P:animal organ morphogenesis"/>
    <property type="evidence" value="ECO:0007669"/>
    <property type="project" value="TreeGrafter"/>
</dbReference>
<evidence type="ECO:0000313" key="16">
    <source>
        <dbReference type="EMBL" id="KAJ6646432.1"/>
    </source>
</evidence>
<keyword evidence="8 11" id="KW-1015">Disulfide bond</keyword>
<dbReference type="Proteomes" id="UP001151699">
    <property type="component" value="Chromosome A"/>
</dbReference>
<sequence length="986" mass="111372">MDHTRYQQWKQSWLTCGRVLITLTTLIIFTLVLYLASQSNNILQNDDVVRSKRDVTQIQNVSIQPPQQQQPSNSYKKSQHKKQQNKALDTLITSVRNDNKALPSDQSKHFDAITYHTDARQTVEGGNKQRIKYVAHDKHKIKRKRKKIMSSISSSSNSNIKLPKNSIRAYKNVTDVNGLGNFSPDMVMDVNKIAATNNVRHKKDQLIIREDQGVVIVRKYTCIPCQRVPGQRTSIKTRPKYRECRCNPYGSLNRSCNRYHGRCHCHENVIGRQCDRCQSGYWHLESGRGCKPCTCDATGSDNNVCDYYTGQCSCKSGVGGLSCNQCLEGYFGFSERGCRRCDECHNSAFICDSESGRCICPELSKGSDCQHCYPNSWGWEHRKGCKLCDCDNSGSIGQSCDLYSGNCICREGYMGRRCDQCSPGYFGYPECKRCGCNKHGSIASTNGLIQCDDFGQCPCKSLVAGRKCDQCRQSTFGISHLNPDGCTRCFCFGRSQNCHQSDLIWGQIRAYGSRNLSVEYVPSEYEYVVVIQMEGSRMSREDAEIEMMFGLHLIPSSIGNISIGSRSAYRMPLYFQLPVQFYGDRLTSYNGFLKFSISTEGQPTPIESKKLNQFPLVQLHAHNNLILDYFDPENNEPMTNTTYSIQMKELHWRYHYNGENITRAIMMTALQNIRHIFVRGTSWIDFTQVVINNVTLDTGIYVSGANNNIAIGVETCECSLEYNGTSCQDPGYGHYRWKDYEKNEEELEDFIGKSVPCQCNGRSDVCDVETGYCQKCRDFTGGPNCDVCQEGYYGDPETGCEACPCPETNRNFARGCTVHKGKVSCICKAGYAGQLCDKCSLGYYGNTEGLNGKCNECDCDPHGIVSNECDEITGQCNCKPGIIGRRCDRCDQSKYILQDSQCHICDNCTLTLLIRTDELAEILEQGSNHIDMSGVPAPWPRLLSFENQTALVEQRLDDFYIVQAYVEEFDDSAIEKVKQSKYDFMI</sequence>
<evidence type="ECO:0000256" key="12">
    <source>
        <dbReference type="SAM" id="MobiDB-lite"/>
    </source>
</evidence>
<dbReference type="PROSITE" id="PS01248">
    <property type="entry name" value="EGF_LAM_1"/>
    <property type="match status" value="5"/>
</dbReference>
<evidence type="ECO:0000256" key="6">
    <source>
        <dbReference type="ARBA" id="ARBA00022869"/>
    </source>
</evidence>
<feature type="domain" description="Laminin IV type A" evidence="15">
    <location>
        <begin position="523"/>
        <end position="715"/>
    </location>
</feature>
<reference evidence="16" key="1">
    <citation type="submission" date="2022-07" db="EMBL/GenBank/DDBJ databases">
        <authorList>
            <person name="Trinca V."/>
            <person name="Uliana J.V.C."/>
            <person name="Torres T.T."/>
            <person name="Ward R.J."/>
            <person name="Monesi N."/>
        </authorList>
    </citation>
    <scope>NUCLEOTIDE SEQUENCE</scope>
    <source>
        <strain evidence="16">HSMRA1968</strain>
        <tissue evidence="16">Whole embryos</tissue>
    </source>
</reference>
<keyword evidence="5" id="KW-0677">Repeat</keyword>
<feature type="disulfide bond" evidence="11">
    <location>
        <begin position="388"/>
        <end position="400"/>
    </location>
</feature>
<dbReference type="SUPFAM" id="SSF57196">
    <property type="entry name" value="EGF/Laminin"/>
    <property type="match status" value="6"/>
</dbReference>
<dbReference type="SMART" id="SM00281">
    <property type="entry name" value="LamB"/>
    <property type="match status" value="1"/>
</dbReference>
<feature type="disulfide bond" evidence="11">
    <location>
        <begin position="859"/>
        <end position="876"/>
    </location>
</feature>
<keyword evidence="13" id="KW-0472">Membrane</keyword>
<dbReference type="FunFam" id="2.10.25.10:FF:000135">
    <property type="entry name" value="Laminin subunit beta 4"/>
    <property type="match status" value="1"/>
</dbReference>
<keyword evidence="9" id="KW-0325">Glycoprotein</keyword>
<feature type="disulfide bond" evidence="11">
    <location>
        <begin position="246"/>
        <end position="263"/>
    </location>
</feature>
<dbReference type="FunFam" id="2.10.25.10:FF:000034">
    <property type="entry name" value="Laminin subunit alpha 3"/>
    <property type="match status" value="1"/>
</dbReference>
<evidence type="ECO:0000256" key="13">
    <source>
        <dbReference type="SAM" id="Phobius"/>
    </source>
</evidence>
<dbReference type="FunFam" id="2.10.25.10:FF:000188">
    <property type="entry name" value="Laminin subunit gamma 2"/>
    <property type="match status" value="1"/>
</dbReference>
<gene>
    <name evidence="16" type="primary">Lama1_2</name>
    <name evidence="16" type="ORF">Bhyg_01643</name>
</gene>
<dbReference type="GO" id="GO:0007155">
    <property type="term" value="P:cell adhesion"/>
    <property type="evidence" value="ECO:0007669"/>
    <property type="project" value="UniProtKB-ARBA"/>
</dbReference>
<dbReference type="InterPro" id="IPR050440">
    <property type="entry name" value="Laminin/Netrin_ECM"/>
</dbReference>
<dbReference type="GO" id="GO:0048731">
    <property type="term" value="P:system development"/>
    <property type="evidence" value="ECO:0007669"/>
    <property type="project" value="UniProtKB-ARBA"/>
</dbReference>
<feature type="disulfide bond" evidence="11">
    <location>
        <begin position="878"/>
        <end position="887"/>
    </location>
</feature>
<dbReference type="GO" id="GO:0009888">
    <property type="term" value="P:tissue development"/>
    <property type="evidence" value="ECO:0007669"/>
    <property type="project" value="TreeGrafter"/>
</dbReference>
<evidence type="ECO:0000256" key="11">
    <source>
        <dbReference type="PROSITE-ProRule" id="PRU00460"/>
    </source>
</evidence>
<dbReference type="Pfam" id="PF00053">
    <property type="entry name" value="EGF_laminin"/>
    <property type="match status" value="7"/>
</dbReference>
<dbReference type="PANTHER" id="PTHR10574:SF406">
    <property type="entry name" value="LAMININ SUBUNIT ALPHA 5"/>
    <property type="match status" value="1"/>
</dbReference>
<dbReference type="InterPro" id="IPR000742">
    <property type="entry name" value="EGF"/>
</dbReference>
<dbReference type="Pfam" id="PF24973">
    <property type="entry name" value="EGF_LMN_ATRN"/>
    <property type="match status" value="1"/>
</dbReference>
<dbReference type="FunFam" id="2.10.25.10:FF:000074">
    <property type="entry name" value="Laminin subunit alpha"/>
    <property type="match status" value="1"/>
</dbReference>
<dbReference type="GO" id="GO:0048468">
    <property type="term" value="P:cell development"/>
    <property type="evidence" value="ECO:0007669"/>
    <property type="project" value="UniProtKB-ARBA"/>
</dbReference>
<dbReference type="GO" id="GO:0030054">
    <property type="term" value="C:cell junction"/>
    <property type="evidence" value="ECO:0007669"/>
    <property type="project" value="UniProtKB-ARBA"/>
</dbReference>
<dbReference type="Pfam" id="PF00052">
    <property type="entry name" value="Laminin_B"/>
    <property type="match status" value="1"/>
</dbReference>
<dbReference type="AlphaFoldDB" id="A0A9Q0S5R8"/>
<feature type="disulfide bond" evidence="11">
    <location>
        <begin position="293"/>
        <end position="305"/>
    </location>
</feature>
<dbReference type="InterPro" id="IPR002049">
    <property type="entry name" value="LE_dom"/>
</dbReference>
<dbReference type="Gene3D" id="2.10.25.10">
    <property type="entry name" value="Laminin"/>
    <property type="match status" value="7"/>
</dbReference>
<feature type="disulfide bond" evidence="11">
    <location>
        <begin position="295"/>
        <end position="312"/>
    </location>
</feature>
<feature type="disulfide bond" evidence="11">
    <location>
        <begin position="857"/>
        <end position="869"/>
    </location>
</feature>
<feature type="domain" description="Laminin EGF-like" evidence="14">
    <location>
        <begin position="388"/>
        <end position="433"/>
    </location>
</feature>
<keyword evidence="17" id="KW-1185">Reference proteome</keyword>
<dbReference type="FunFam" id="2.10.25.10:FF:000561">
    <property type="entry name" value="Wing blister, isoform B"/>
    <property type="match status" value="1"/>
</dbReference>
<keyword evidence="6" id="KW-0084">Basement membrane</keyword>
<evidence type="ECO:0000256" key="8">
    <source>
        <dbReference type="ARBA" id="ARBA00023157"/>
    </source>
</evidence>
<feature type="disulfide bond" evidence="11">
    <location>
        <begin position="244"/>
        <end position="256"/>
    </location>
</feature>
<dbReference type="FunFam" id="2.10.25.10:FF:000090">
    <property type="entry name" value="laminin subunit alpha"/>
    <property type="match status" value="1"/>
</dbReference>
<feature type="domain" description="Laminin EGF-like" evidence="14">
    <location>
        <begin position="434"/>
        <end position="488"/>
    </location>
</feature>
<evidence type="ECO:0000313" key="17">
    <source>
        <dbReference type="Proteomes" id="UP001151699"/>
    </source>
</evidence>
<evidence type="ECO:0000256" key="3">
    <source>
        <dbReference type="ARBA" id="ARBA00022530"/>
    </source>
</evidence>
<feature type="region of interest" description="Disordered" evidence="12">
    <location>
        <begin position="62"/>
        <end position="85"/>
    </location>
</feature>
<feature type="compositionally biased region" description="Low complexity" evidence="12">
    <location>
        <begin position="62"/>
        <end position="74"/>
    </location>
</feature>
<feature type="domain" description="Laminin EGF-like" evidence="14">
    <location>
        <begin position="293"/>
        <end position="340"/>
    </location>
</feature>
<keyword evidence="7" id="KW-0175">Coiled coil</keyword>
<comment type="caution">
    <text evidence="16">The sequence shown here is derived from an EMBL/GenBank/DDBJ whole genome shotgun (WGS) entry which is preliminary data.</text>
</comment>
<keyword evidence="3" id="KW-0272">Extracellular matrix</keyword>
<evidence type="ECO:0000256" key="1">
    <source>
        <dbReference type="ARBA" id="ARBA00004302"/>
    </source>
</evidence>
<feature type="disulfide bond" evidence="11">
    <location>
        <begin position="390"/>
        <end position="407"/>
    </location>
</feature>
<feature type="transmembrane region" description="Helical" evidence="13">
    <location>
        <begin position="12"/>
        <end position="36"/>
    </location>
</feature>
<feature type="domain" description="Laminin EGF-like" evidence="14">
    <location>
        <begin position="244"/>
        <end position="292"/>
    </location>
</feature>
<dbReference type="SMART" id="SM00180">
    <property type="entry name" value="EGF_Lam"/>
    <property type="match status" value="8"/>
</dbReference>
<keyword evidence="10 11" id="KW-0424">Laminin EGF-like domain</keyword>
<protein>
    <submittedName>
        <fullName evidence="16">Laminin subunit alpha-1</fullName>
    </submittedName>
</protein>